<protein>
    <recommendedName>
        <fullName evidence="1">Protein SirB1 N-terminal domain-containing protein</fullName>
    </recommendedName>
</protein>
<evidence type="ECO:0000313" key="2">
    <source>
        <dbReference type="EMBL" id="KAK7323294.1"/>
    </source>
</evidence>
<dbReference type="InterPro" id="IPR032698">
    <property type="entry name" value="SirB1_N"/>
</dbReference>
<dbReference type="Pfam" id="PF13369">
    <property type="entry name" value="Transglut_core2"/>
    <property type="match status" value="1"/>
</dbReference>
<feature type="domain" description="Protein SirB1 N-terminal" evidence="1">
    <location>
        <begin position="156"/>
        <end position="237"/>
    </location>
</feature>
<dbReference type="Proteomes" id="UP001367508">
    <property type="component" value="Unassembled WGS sequence"/>
</dbReference>
<evidence type="ECO:0000259" key="1">
    <source>
        <dbReference type="Pfam" id="PF13369"/>
    </source>
</evidence>
<organism evidence="2 3">
    <name type="scientific">Canavalia gladiata</name>
    <name type="common">Sword bean</name>
    <name type="synonym">Dolichos gladiatus</name>
    <dbReference type="NCBI Taxonomy" id="3824"/>
    <lineage>
        <taxon>Eukaryota</taxon>
        <taxon>Viridiplantae</taxon>
        <taxon>Streptophyta</taxon>
        <taxon>Embryophyta</taxon>
        <taxon>Tracheophyta</taxon>
        <taxon>Spermatophyta</taxon>
        <taxon>Magnoliopsida</taxon>
        <taxon>eudicotyledons</taxon>
        <taxon>Gunneridae</taxon>
        <taxon>Pentapetalae</taxon>
        <taxon>rosids</taxon>
        <taxon>fabids</taxon>
        <taxon>Fabales</taxon>
        <taxon>Fabaceae</taxon>
        <taxon>Papilionoideae</taxon>
        <taxon>50 kb inversion clade</taxon>
        <taxon>NPAAA clade</taxon>
        <taxon>indigoferoid/millettioid clade</taxon>
        <taxon>Phaseoleae</taxon>
        <taxon>Canavalia</taxon>
    </lineage>
</organism>
<reference evidence="2 3" key="1">
    <citation type="submission" date="2024-01" db="EMBL/GenBank/DDBJ databases">
        <title>The genomes of 5 underutilized Papilionoideae crops provide insights into root nodulation and disease resistanc.</title>
        <authorList>
            <person name="Jiang F."/>
        </authorList>
    </citation>
    <scope>NUCLEOTIDE SEQUENCE [LARGE SCALE GENOMIC DNA]</scope>
    <source>
        <strain evidence="2">LVBAO_FW01</strain>
        <tissue evidence="2">Leaves</tissue>
    </source>
</reference>
<dbReference type="PANTHER" id="PTHR31350:SF29">
    <property type="entry name" value="PROTEIN SIRB1 N-TERMINAL DOMAIN-CONTAINING PROTEIN"/>
    <property type="match status" value="1"/>
</dbReference>
<evidence type="ECO:0000313" key="3">
    <source>
        <dbReference type="Proteomes" id="UP001367508"/>
    </source>
</evidence>
<keyword evidence="3" id="KW-1185">Reference proteome</keyword>
<proteinExistence type="predicted"/>
<name>A0AAN9KTM2_CANGL</name>
<dbReference type="EMBL" id="JAYMYQ010000006">
    <property type="protein sequence ID" value="KAK7323294.1"/>
    <property type="molecule type" value="Genomic_DNA"/>
</dbReference>
<dbReference type="AlphaFoldDB" id="A0AAN9KTM2"/>
<comment type="caution">
    <text evidence="2">The sequence shown here is derived from an EMBL/GenBank/DDBJ whole genome shotgun (WGS) entry which is preliminary data.</text>
</comment>
<dbReference type="PANTHER" id="PTHR31350">
    <property type="entry name" value="SI:DKEY-261L7.2"/>
    <property type="match status" value="1"/>
</dbReference>
<accession>A0AAN9KTM2</accession>
<gene>
    <name evidence="2" type="ORF">VNO77_26760</name>
</gene>
<sequence>MFCKWMLSSSLSCTIIRNSKAMSSLTPSPSPLPTSSFLTINSKFSKFQFSSFPLPSSSSSSRMVPHVASNFNVQQVDRDLNFVLHDALDASGINTTHAREAREQFCSQIGRFTDIEKKSSICINRCVDLGRTALYIAAEDDSLVSHSSVPLPVDSFVARLDDLSMDYCPHYSPDYDSSPEKFLESIERFLYVHKGFRRANSNISEPRALYLHSVLTHRSGSAAVVSLIYSEILKMLRLWGLLYFDAEIFFPHDDLTLPKGYHKQKSKESDQAHIMTSGNLLVEMLNDLKHAFWPFQHDHTKTLFLRAANAANCVDRSDFVGESGSQIASAKAAQHRLDRGVWTSVRFGDMRRSLSACERLIMLKHDANELRDYSILLYHCGLYEPSLQYMKKYQELKNSSTEETSSSNSLRSLEDDAVDNLMLRLNLILMEQGWSRPSYARNFLGNNSEPW</sequence>